<dbReference type="GO" id="GO:0071949">
    <property type="term" value="F:FAD binding"/>
    <property type="evidence" value="ECO:0007669"/>
    <property type="project" value="InterPro"/>
</dbReference>
<dbReference type="OrthoDB" id="557705at2"/>
<dbReference type="Gene3D" id="3.30.70.100">
    <property type="match status" value="1"/>
</dbReference>
<dbReference type="InterPro" id="IPR007024">
    <property type="entry name" value="BLUF_domain"/>
</dbReference>
<protein>
    <submittedName>
        <fullName evidence="2">BLUF domain protein</fullName>
    </submittedName>
</protein>
<name>F5RC20_METUF</name>
<comment type="caution">
    <text evidence="2">The sequence shown here is derived from an EMBL/GenBank/DDBJ whole genome shotgun (WGS) entry which is preliminary data.</text>
</comment>
<dbReference type="eggNOG" id="COG2114">
    <property type="taxonomic scope" value="Bacteria"/>
</dbReference>
<dbReference type="EMBL" id="AFHG01000044">
    <property type="protein sequence ID" value="EGK71883.1"/>
    <property type="molecule type" value="Genomic_DNA"/>
</dbReference>
<sequence>MLVRLIYASRVHPDLTPSDIDHILARSHANNARDGVTGALCYTGGVFLQCLEGGRRAVNEVYHRIAGDPRHTDPAILSFSEIVAREFGDWAMGYVAHTADNRALFLKYCPLPQFDPYTMSAASVEALLQELMGVARWRTAR</sequence>
<evidence type="ECO:0000313" key="2">
    <source>
        <dbReference type="EMBL" id="EGK71883.1"/>
    </source>
</evidence>
<dbReference type="PROSITE" id="PS50925">
    <property type="entry name" value="BLUF"/>
    <property type="match status" value="1"/>
</dbReference>
<dbReference type="STRING" id="1000565.METUNv1_01660"/>
<dbReference type="RefSeq" id="WP_008060661.1">
    <property type="nucleotide sequence ID" value="NZ_AFHG01000044.1"/>
</dbReference>
<dbReference type="SUPFAM" id="SSF54975">
    <property type="entry name" value="Acylphosphatase/BLUF domain-like"/>
    <property type="match status" value="1"/>
</dbReference>
<dbReference type="AlphaFoldDB" id="F5RC20"/>
<dbReference type="GO" id="GO:0009882">
    <property type="term" value="F:blue light photoreceptor activity"/>
    <property type="evidence" value="ECO:0007669"/>
    <property type="project" value="InterPro"/>
</dbReference>
<evidence type="ECO:0000313" key="3">
    <source>
        <dbReference type="Proteomes" id="UP000005019"/>
    </source>
</evidence>
<dbReference type="Pfam" id="PF04940">
    <property type="entry name" value="BLUF"/>
    <property type="match status" value="1"/>
</dbReference>
<dbReference type="Proteomes" id="UP000005019">
    <property type="component" value="Unassembled WGS sequence"/>
</dbReference>
<gene>
    <name evidence="2" type="ORF">METUNv1_01660</name>
</gene>
<feature type="domain" description="BLUF" evidence="1">
    <location>
        <begin position="2"/>
        <end position="93"/>
    </location>
</feature>
<accession>F5RC20</accession>
<dbReference type="SMART" id="SM01034">
    <property type="entry name" value="BLUF"/>
    <property type="match status" value="1"/>
</dbReference>
<proteinExistence type="predicted"/>
<organism evidence="2 3">
    <name type="scientific">Methyloversatilis universalis (strain ATCC BAA-1314 / DSM 25237 / JCM 13912 / CCUG 52030 / FAM5)</name>
    <dbReference type="NCBI Taxonomy" id="1000565"/>
    <lineage>
        <taxon>Bacteria</taxon>
        <taxon>Pseudomonadati</taxon>
        <taxon>Pseudomonadota</taxon>
        <taxon>Betaproteobacteria</taxon>
        <taxon>Nitrosomonadales</taxon>
        <taxon>Sterolibacteriaceae</taxon>
        <taxon>Methyloversatilis</taxon>
    </lineage>
</organism>
<evidence type="ECO:0000259" key="1">
    <source>
        <dbReference type="PROSITE" id="PS50925"/>
    </source>
</evidence>
<dbReference type="InterPro" id="IPR036046">
    <property type="entry name" value="Acylphosphatase-like_dom_sf"/>
</dbReference>
<keyword evidence="3" id="KW-1185">Reference proteome</keyword>
<reference evidence="2 3" key="1">
    <citation type="journal article" date="2011" name="J. Bacteriol.">
        <title>Genome sequence of Methyloversatilis universalis FAM5T, a methylotrophic representative of the order Rhodocyclales.</title>
        <authorList>
            <person name="Kittichotirat W."/>
            <person name="Good N.M."/>
            <person name="Hall R."/>
            <person name="Bringel F."/>
            <person name="Lajus A."/>
            <person name="Medigue C."/>
            <person name="Smalley N.E."/>
            <person name="Beck D."/>
            <person name="Bumgarner R."/>
            <person name="Vuilleumier S."/>
            <person name="Kalyuzhnaya M.G."/>
        </authorList>
    </citation>
    <scope>NUCLEOTIDE SEQUENCE [LARGE SCALE GENOMIC DNA]</scope>
    <source>
        <strain evidence="3">ATCC BAA-1314 / JCM 13912 / FAM5</strain>
    </source>
</reference>